<dbReference type="AlphaFoldDB" id="A0A2N5W6E3"/>
<sequence>MMVSQLSRIAILVSVTLQSAAALPLVARSLFQPQQNGQFNQVDQSGNPVNQIGNNGQFFGNSGGQGGVVNGGQFGNNPFFGNGGGQGGNGGGQGGGNGGMCFDPAIAEPENDYGTTGLCGVVRNPWGGNGVQPGQDPDPNEHPGGNNGGSCVHNPAIPEPENDYGTTGECGVVRNPMGDNGVLPGENMDGSGMPDPGFQNAQFNNFNNNNNNFFNPFS</sequence>
<protein>
    <submittedName>
        <fullName evidence="3">Uncharacterized protein</fullName>
    </submittedName>
</protein>
<keyword evidence="4" id="KW-1185">Reference proteome</keyword>
<feature type="region of interest" description="Disordered" evidence="1">
    <location>
        <begin position="126"/>
        <end position="168"/>
    </location>
</feature>
<evidence type="ECO:0000313" key="4">
    <source>
        <dbReference type="Proteomes" id="UP000235388"/>
    </source>
</evidence>
<dbReference type="EMBL" id="PGCJ01000008">
    <property type="protein sequence ID" value="PLW57800.1"/>
    <property type="molecule type" value="Genomic_DNA"/>
</dbReference>
<feature type="compositionally biased region" description="Gly residues" evidence="1">
    <location>
        <begin position="81"/>
        <end position="91"/>
    </location>
</feature>
<feature type="chain" id="PRO_5014620094" evidence="2">
    <location>
        <begin position="23"/>
        <end position="218"/>
    </location>
</feature>
<keyword evidence="2" id="KW-0732">Signal</keyword>
<dbReference type="Proteomes" id="UP000235388">
    <property type="component" value="Unassembled WGS sequence"/>
</dbReference>
<feature type="region of interest" description="Disordered" evidence="1">
    <location>
        <begin position="69"/>
        <end position="91"/>
    </location>
</feature>
<accession>A0A2N5W6E3</accession>
<evidence type="ECO:0000256" key="2">
    <source>
        <dbReference type="SAM" id="SignalP"/>
    </source>
</evidence>
<comment type="caution">
    <text evidence="3">The sequence shown here is derived from an EMBL/GenBank/DDBJ whole genome shotgun (WGS) entry which is preliminary data.</text>
</comment>
<feature type="signal peptide" evidence="2">
    <location>
        <begin position="1"/>
        <end position="22"/>
    </location>
</feature>
<reference evidence="3 4" key="1">
    <citation type="submission" date="2017-11" db="EMBL/GenBank/DDBJ databases">
        <title>De novo assembly and phasing of dikaryotic genomes from two isolates of Puccinia coronata f. sp. avenae, the causal agent of oat crown rust.</title>
        <authorList>
            <person name="Miller M.E."/>
            <person name="Zhang Y."/>
            <person name="Omidvar V."/>
            <person name="Sperschneider J."/>
            <person name="Schwessinger B."/>
            <person name="Raley C."/>
            <person name="Palmer J.M."/>
            <person name="Garnica D."/>
            <person name="Upadhyaya N."/>
            <person name="Rathjen J."/>
            <person name="Taylor J.M."/>
            <person name="Park R.F."/>
            <person name="Dodds P.N."/>
            <person name="Hirsch C.D."/>
            <person name="Kianian S.F."/>
            <person name="Figueroa M."/>
        </authorList>
    </citation>
    <scope>NUCLEOTIDE SEQUENCE [LARGE SCALE GENOMIC DNA]</scope>
    <source>
        <strain evidence="3">12NC29</strain>
    </source>
</reference>
<gene>
    <name evidence="3" type="ORF">PCANC_01310</name>
</gene>
<evidence type="ECO:0000256" key="1">
    <source>
        <dbReference type="SAM" id="MobiDB-lite"/>
    </source>
</evidence>
<name>A0A2N5W6E3_9BASI</name>
<proteinExistence type="predicted"/>
<evidence type="ECO:0000313" key="3">
    <source>
        <dbReference type="EMBL" id="PLW57800.1"/>
    </source>
</evidence>
<organism evidence="3 4">
    <name type="scientific">Puccinia coronata f. sp. avenae</name>
    <dbReference type="NCBI Taxonomy" id="200324"/>
    <lineage>
        <taxon>Eukaryota</taxon>
        <taxon>Fungi</taxon>
        <taxon>Dikarya</taxon>
        <taxon>Basidiomycota</taxon>
        <taxon>Pucciniomycotina</taxon>
        <taxon>Pucciniomycetes</taxon>
        <taxon>Pucciniales</taxon>
        <taxon>Pucciniaceae</taxon>
        <taxon>Puccinia</taxon>
    </lineage>
</organism>